<keyword evidence="7" id="KW-0804">Transcription</keyword>
<dbReference type="OrthoDB" id="3361892at2759"/>
<keyword evidence="5" id="KW-0007">Acetylation</keyword>
<feature type="region of interest" description="Disordered" evidence="10">
    <location>
        <begin position="409"/>
        <end position="450"/>
    </location>
</feature>
<feature type="region of interest" description="Disordered" evidence="10">
    <location>
        <begin position="265"/>
        <end position="311"/>
    </location>
</feature>
<evidence type="ECO:0000256" key="3">
    <source>
        <dbReference type="ARBA" id="ARBA00022679"/>
    </source>
</evidence>
<dbReference type="PANTHER" id="PTHR31571:SF2">
    <property type="entry name" value="HISTONE ACETYLTRANSFERASE RTT109"/>
    <property type="match status" value="1"/>
</dbReference>
<dbReference type="GO" id="GO:0032931">
    <property type="term" value="F:histone H3K56 acetyltransferase activity"/>
    <property type="evidence" value="ECO:0007669"/>
    <property type="project" value="TreeGrafter"/>
</dbReference>
<sequence>MTLRDALLAGLNSLPGTREFHLHVLVSSPRKHGNLFPFANPRPRSYLQDILILLSEQPTPDSPSVFVSAIEACVYNIPTTSCAILYVSKVDSTGQATAPSPTPALVRALLLFYADPATRPISAEHLWIHVFARAQNQYLFPNSSEYPKKHPLSDIKLCAWWKRQFSTVVGELATRVGDTCRTKLYYILPGLNEFEAYHSLERVYPSTGSTSSWIYGHPYSQDEIPLPCPCPSGGDSPRHLGQCIPSFDDDPKSRFIDEIAYTTDADGVKSPERKRPRADTLKTHEEDSSSADASEKKEGRSKKEDQTHKEVKKVSVEEFWERMSFRQECIAGAVTGFFVIAVSATTTPTSNLSISEVSPLAPQPGQVSSQMNKRVLTSLLTAHEFPSVEKAVWSTKVIEDSIRGLCDGLKSNPPPLVVPDRSGRRTPEPDPVRATLAPPQTPPPRLVNGKRPIVDISPNPFPEPVASLETYHSYIFGSIAVKNRPPPTKERGEATSAGNGTPPTITVLTARKKRTKS</sequence>
<dbReference type="SMART" id="SM01250">
    <property type="entry name" value="KAT11"/>
    <property type="match status" value="1"/>
</dbReference>
<evidence type="ECO:0000313" key="12">
    <source>
        <dbReference type="Proteomes" id="UP000714275"/>
    </source>
</evidence>
<protein>
    <recommendedName>
        <fullName evidence="2">histone acetyltransferase</fullName>
        <ecNumber evidence="2">2.3.1.48</ecNumber>
    </recommendedName>
</protein>
<feature type="compositionally biased region" description="Basic and acidic residues" evidence="10">
    <location>
        <begin position="266"/>
        <end position="311"/>
    </location>
</feature>
<evidence type="ECO:0000256" key="2">
    <source>
        <dbReference type="ARBA" id="ARBA00013184"/>
    </source>
</evidence>
<evidence type="ECO:0000256" key="1">
    <source>
        <dbReference type="ARBA" id="ARBA00004123"/>
    </source>
</evidence>
<feature type="compositionally biased region" description="Basic and acidic residues" evidence="10">
    <location>
        <begin position="421"/>
        <end position="431"/>
    </location>
</feature>
<evidence type="ECO:0000256" key="6">
    <source>
        <dbReference type="ARBA" id="ARBA00023015"/>
    </source>
</evidence>
<dbReference type="GO" id="GO:0005634">
    <property type="term" value="C:nucleus"/>
    <property type="evidence" value="ECO:0007669"/>
    <property type="project" value="UniProtKB-SubCell"/>
</dbReference>
<evidence type="ECO:0000256" key="7">
    <source>
        <dbReference type="ARBA" id="ARBA00023163"/>
    </source>
</evidence>
<accession>A0A9P6ZQD7</accession>
<organism evidence="11 12">
    <name type="scientific">Suillus placidus</name>
    <dbReference type="NCBI Taxonomy" id="48579"/>
    <lineage>
        <taxon>Eukaryota</taxon>
        <taxon>Fungi</taxon>
        <taxon>Dikarya</taxon>
        <taxon>Basidiomycota</taxon>
        <taxon>Agaricomycotina</taxon>
        <taxon>Agaricomycetes</taxon>
        <taxon>Agaricomycetidae</taxon>
        <taxon>Boletales</taxon>
        <taxon>Suillineae</taxon>
        <taxon>Suillaceae</taxon>
        <taxon>Suillus</taxon>
    </lineage>
</organism>
<keyword evidence="6" id="KW-0805">Transcription regulation</keyword>
<evidence type="ECO:0000313" key="11">
    <source>
        <dbReference type="EMBL" id="KAG1774834.1"/>
    </source>
</evidence>
<reference evidence="11" key="1">
    <citation type="journal article" date="2020" name="New Phytol.">
        <title>Comparative genomics reveals dynamic genome evolution in host specialist ectomycorrhizal fungi.</title>
        <authorList>
            <person name="Lofgren L.A."/>
            <person name="Nguyen N.H."/>
            <person name="Vilgalys R."/>
            <person name="Ruytinx J."/>
            <person name="Liao H.L."/>
            <person name="Branco S."/>
            <person name="Kuo A."/>
            <person name="LaButti K."/>
            <person name="Lipzen A."/>
            <person name="Andreopoulos W."/>
            <person name="Pangilinan J."/>
            <person name="Riley R."/>
            <person name="Hundley H."/>
            <person name="Na H."/>
            <person name="Barry K."/>
            <person name="Grigoriev I.V."/>
            <person name="Stajich J.E."/>
            <person name="Kennedy P.G."/>
        </authorList>
    </citation>
    <scope>NUCLEOTIDE SEQUENCE</scope>
    <source>
        <strain evidence="11">DOB743</strain>
    </source>
</reference>
<keyword evidence="3" id="KW-0808">Transferase</keyword>
<evidence type="ECO:0000256" key="8">
    <source>
        <dbReference type="ARBA" id="ARBA00023242"/>
    </source>
</evidence>
<keyword evidence="4" id="KW-0227">DNA damage</keyword>
<dbReference type="PROSITE" id="PS51728">
    <property type="entry name" value="RTT109_HAT"/>
    <property type="match status" value="1"/>
</dbReference>
<dbReference type="EMBL" id="JABBWD010000038">
    <property type="protein sequence ID" value="KAG1774834.1"/>
    <property type="molecule type" value="Genomic_DNA"/>
</dbReference>
<dbReference type="GO" id="GO:0006355">
    <property type="term" value="P:regulation of DNA-templated transcription"/>
    <property type="evidence" value="ECO:0007669"/>
    <property type="project" value="InterPro"/>
</dbReference>
<proteinExistence type="predicted"/>
<keyword evidence="8" id="KW-0539">Nucleus</keyword>
<comment type="caution">
    <text evidence="11">The sequence shown here is derived from an EMBL/GenBank/DDBJ whole genome shotgun (WGS) entry which is preliminary data.</text>
</comment>
<dbReference type="Pfam" id="PF08214">
    <property type="entry name" value="HAT_KAT11"/>
    <property type="match status" value="1"/>
</dbReference>
<dbReference type="AlphaFoldDB" id="A0A9P6ZQD7"/>
<feature type="compositionally biased region" description="Polar residues" evidence="10">
    <location>
        <begin position="496"/>
        <end position="507"/>
    </location>
</feature>
<gene>
    <name evidence="11" type="ORF">EV702DRAFT_471504</name>
</gene>
<keyword evidence="12" id="KW-1185">Reference proteome</keyword>
<comment type="subcellular location">
    <subcellularLocation>
        <location evidence="1">Nucleus</location>
    </subcellularLocation>
</comment>
<comment type="catalytic activity">
    <reaction evidence="9">
        <text>L-lysyl-[histone] + acetyl-CoA = N(6)-acetyl-L-lysyl-[histone] + CoA + H(+)</text>
        <dbReference type="Rhea" id="RHEA:21992"/>
        <dbReference type="Rhea" id="RHEA-COMP:9845"/>
        <dbReference type="Rhea" id="RHEA-COMP:11338"/>
        <dbReference type="ChEBI" id="CHEBI:15378"/>
        <dbReference type="ChEBI" id="CHEBI:29969"/>
        <dbReference type="ChEBI" id="CHEBI:57287"/>
        <dbReference type="ChEBI" id="CHEBI:57288"/>
        <dbReference type="ChEBI" id="CHEBI:61930"/>
        <dbReference type="EC" id="2.3.1.48"/>
    </reaction>
    <physiologicalReaction direction="left-to-right" evidence="9">
        <dbReference type="Rhea" id="RHEA:21993"/>
    </physiologicalReaction>
</comment>
<dbReference type="Proteomes" id="UP000714275">
    <property type="component" value="Unassembled WGS sequence"/>
</dbReference>
<evidence type="ECO:0000256" key="9">
    <source>
        <dbReference type="ARBA" id="ARBA00048940"/>
    </source>
</evidence>
<dbReference type="GO" id="GO:0006974">
    <property type="term" value="P:DNA damage response"/>
    <property type="evidence" value="ECO:0007669"/>
    <property type="project" value="UniProtKB-KW"/>
</dbReference>
<evidence type="ECO:0000256" key="10">
    <source>
        <dbReference type="SAM" id="MobiDB-lite"/>
    </source>
</evidence>
<feature type="region of interest" description="Disordered" evidence="10">
    <location>
        <begin position="481"/>
        <end position="517"/>
    </location>
</feature>
<dbReference type="PANTHER" id="PTHR31571">
    <property type="entry name" value="ALTERED INHERITANCE OF MITOCHONDRIA PROTEIN 6"/>
    <property type="match status" value="1"/>
</dbReference>
<dbReference type="EC" id="2.3.1.48" evidence="2"/>
<evidence type="ECO:0000256" key="5">
    <source>
        <dbReference type="ARBA" id="ARBA00022990"/>
    </source>
</evidence>
<dbReference type="InterPro" id="IPR013178">
    <property type="entry name" value="Histone_AcTrfase_Rtt109/CBP"/>
</dbReference>
<dbReference type="InterPro" id="IPR051236">
    <property type="entry name" value="HAT_RTT109-like"/>
</dbReference>
<name>A0A9P6ZQD7_9AGAM</name>
<evidence type="ECO:0000256" key="4">
    <source>
        <dbReference type="ARBA" id="ARBA00022763"/>
    </source>
</evidence>
<dbReference type="InterPro" id="IPR016849">
    <property type="entry name" value="Rtt109"/>
</dbReference>